<dbReference type="InParanoid" id="A0A1M6CVH6"/>
<keyword evidence="1" id="KW-0472">Membrane</keyword>
<feature type="transmembrane region" description="Helical" evidence="1">
    <location>
        <begin position="7"/>
        <end position="24"/>
    </location>
</feature>
<keyword evidence="1" id="KW-0812">Transmembrane</keyword>
<gene>
    <name evidence="2" type="ORF">SAMN02745181_0577</name>
</gene>
<feature type="transmembrane region" description="Helical" evidence="1">
    <location>
        <begin position="99"/>
        <end position="116"/>
    </location>
</feature>
<sequence length="131" mass="14794">MNWNTPLYYLLLAAGTLWLAFPQMHDPVEILPVCALILSICWTIGVGIWLCREKISGHMGYQLVLWMMGITNGIVLLTYDLSAPSQSYASYQLNQPIYQYWALLLIPISSLLLLSLERLKNKSSLQTSSGE</sequence>
<proteinExistence type="predicted"/>
<protein>
    <submittedName>
        <fullName evidence="2">Uncharacterized protein</fullName>
    </submittedName>
</protein>
<dbReference type="EMBL" id="FQYR01000002">
    <property type="protein sequence ID" value="SHI64960.1"/>
    <property type="molecule type" value="Genomic_DNA"/>
</dbReference>
<evidence type="ECO:0000313" key="3">
    <source>
        <dbReference type="Proteomes" id="UP000184510"/>
    </source>
</evidence>
<dbReference type="Proteomes" id="UP000184510">
    <property type="component" value="Unassembled WGS sequence"/>
</dbReference>
<reference evidence="2 3" key="1">
    <citation type="submission" date="2016-11" db="EMBL/GenBank/DDBJ databases">
        <authorList>
            <person name="Jaros S."/>
            <person name="Januszkiewicz K."/>
            <person name="Wedrychowicz H."/>
        </authorList>
    </citation>
    <scope>NUCLEOTIDE SEQUENCE [LARGE SCALE GENOMIC DNA]</scope>
    <source>
        <strain evidence="2 3">DSM 18772</strain>
    </source>
</reference>
<keyword evidence="3" id="KW-1185">Reference proteome</keyword>
<feature type="transmembrane region" description="Helical" evidence="1">
    <location>
        <begin position="63"/>
        <end position="79"/>
    </location>
</feature>
<keyword evidence="1" id="KW-1133">Transmembrane helix</keyword>
<accession>A0A1M6CVH6</accession>
<evidence type="ECO:0000313" key="2">
    <source>
        <dbReference type="EMBL" id="SHI64960.1"/>
    </source>
</evidence>
<feature type="transmembrane region" description="Helical" evidence="1">
    <location>
        <begin position="30"/>
        <end position="51"/>
    </location>
</feature>
<dbReference type="STRING" id="1123071.SAMN02745181_0577"/>
<dbReference type="AlphaFoldDB" id="A0A1M6CVH6"/>
<evidence type="ECO:0000256" key="1">
    <source>
        <dbReference type="SAM" id="Phobius"/>
    </source>
</evidence>
<organism evidence="2 3">
    <name type="scientific">Rubritalea squalenifaciens DSM 18772</name>
    <dbReference type="NCBI Taxonomy" id="1123071"/>
    <lineage>
        <taxon>Bacteria</taxon>
        <taxon>Pseudomonadati</taxon>
        <taxon>Verrucomicrobiota</taxon>
        <taxon>Verrucomicrobiia</taxon>
        <taxon>Verrucomicrobiales</taxon>
        <taxon>Rubritaleaceae</taxon>
        <taxon>Rubritalea</taxon>
    </lineage>
</organism>
<name>A0A1M6CVH6_9BACT</name>
<dbReference type="RefSeq" id="WP_143157978.1">
    <property type="nucleotide sequence ID" value="NZ_FQYR01000002.1"/>
</dbReference>